<protein>
    <submittedName>
        <fullName evidence="2">Uncharacterized protein</fullName>
    </submittedName>
</protein>
<feature type="compositionally biased region" description="Polar residues" evidence="1">
    <location>
        <begin position="1"/>
        <end position="13"/>
    </location>
</feature>
<evidence type="ECO:0000256" key="1">
    <source>
        <dbReference type="SAM" id="MobiDB-lite"/>
    </source>
</evidence>
<name>A0A8J2JAE9_9HEXA</name>
<evidence type="ECO:0000313" key="3">
    <source>
        <dbReference type="Proteomes" id="UP000708208"/>
    </source>
</evidence>
<keyword evidence="3" id="KW-1185">Reference proteome</keyword>
<comment type="caution">
    <text evidence="2">The sequence shown here is derived from an EMBL/GenBank/DDBJ whole genome shotgun (WGS) entry which is preliminary data.</text>
</comment>
<feature type="region of interest" description="Disordered" evidence="1">
    <location>
        <begin position="1"/>
        <end position="20"/>
    </location>
</feature>
<gene>
    <name evidence="2" type="ORF">AFUS01_LOCUS6104</name>
</gene>
<proteinExistence type="predicted"/>
<organism evidence="2 3">
    <name type="scientific">Allacma fusca</name>
    <dbReference type="NCBI Taxonomy" id="39272"/>
    <lineage>
        <taxon>Eukaryota</taxon>
        <taxon>Metazoa</taxon>
        <taxon>Ecdysozoa</taxon>
        <taxon>Arthropoda</taxon>
        <taxon>Hexapoda</taxon>
        <taxon>Collembola</taxon>
        <taxon>Symphypleona</taxon>
        <taxon>Sminthuridae</taxon>
        <taxon>Allacma</taxon>
    </lineage>
</organism>
<dbReference type="AlphaFoldDB" id="A0A8J2JAE9"/>
<dbReference type="EMBL" id="CAJVCH010039721">
    <property type="protein sequence ID" value="CAG7716605.1"/>
    <property type="molecule type" value="Genomic_DNA"/>
</dbReference>
<evidence type="ECO:0000313" key="2">
    <source>
        <dbReference type="EMBL" id="CAG7716605.1"/>
    </source>
</evidence>
<reference evidence="2" key="1">
    <citation type="submission" date="2021-06" db="EMBL/GenBank/DDBJ databases">
        <authorList>
            <person name="Hodson N. C."/>
            <person name="Mongue J. A."/>
            <person name="Jaron S. K."/>
        </authorList>
    </citation>
    <scope>NUCLEOTIDE SEQUENCE</scope>
</reference>
<sequence>MSSHWISLKSQSEGGPPTDQPVYFGTRGFRSTENESLQLSCVGDGIGVAQCQDPPKRGADILDSGAKGCKGLPTVVGRGSIVQCSGEFNAMVPYWLKLAISEA</sequence>
<dbReference type="Proteomes" id="UP000708208">
    <property type="component" value="Unassembled WGS sequence"/>
</dbReference>
<accession>A0A8J2JAE9</accession>